<feature type="binding site" evidence="6">
    <location>
        <position position="141"/>
    </location>
    <ligand>
        <name>NAD(+)</name>
        <dbReference type="ChEBI" id="CHEBI:57540"/>
    </ligand>
</feature>
<dbReference type="PANTHER" id="PTHR48075">
    <property type="entry name" value="3-HYDROXYACYL-COA DEHYDROGENASE FAMILY PROTEIN"/>
    <property type="match status" value="1"/>
</dbReference>
<dbReference type="InterPro" id="IPR022694">
    <property type="entry name" value="3-OHacyl-CoA_DH"/>
</dbReference>
<evidence type="ECO:0000313" key="10">
    <source>
        <dbReference type="Proteomes" id="UP000198597"/>
    </source>
</evidence>
<reference evidence="9 10" key="1">
    <citation type="submission" date="2016-10" db="EMBL/GenBank/DDBJ databases">
        <authorList>
            <person name="de Groot N.N."/>
        </authorList>
    </citation>
    <scope>NUCLEOTIDE SEQUENCE [LARGE SCALE GENOMIC DNA]</scope>
    <source>
        <strain evidence="9 10">DSM 12272</strain>
    </source>
</reference>
<keyword evidence="10" id="KW-1185">Reference proteome</keyword>
<evidence type="ECO:0000256" key="1">
    <source>
        <dbReference type="ARBA" id="ARBA00005086"/>
    </source>
</evidence>
<gene>
    <name evidence="9" type="ORF">SAMN04488529_105196</name>
</gene>
<evidence type="ECO:0000313" key="9">
    <source>
        <dbReference type="EMBL" id="SDP44498.1"/>
    </source>
</evidence>
<comment type="similarity">
    <text evidence="2">Belongs to the 3-hydroxyacyl-CoA dehydrogenase family.</text>
</comment>
<dbReference type="PROSITE" id="PS00067">
    <property type="entry name" value="3HCDH"/>
    <property type="match status" value="1"/>
</dbReference>
<feature type="domain" description="3-hydroxyacyl-CoA dehydrogenase NAD binding" evidence="8">
    <location>
        <begin position="3"/>
        <end position="181"/>
    </location>
</feature>
<dbReference type="GO" id="GO:0006635">
    <property type="term" value="P:fatty acid beta-oxidation"/>
    <property type="evidence" value="ECO:0007669"/>
    <property type="project" value="TreeGrafter"/>
</dbReference>
<dbReference type="NCBIfam" id="NF005875">
    <property type="entry name" value="PRK07819.1"/>
    <property type="match status" value="1"/>
</dbReference>
<dbReference type="Pfam" id="PF02737">
    <property type="entry name" value="3HCDH_N"/>
    <property type="match status" value="1"/>
</dbReference>
<evidence type="ECO:0000259" key="7">
    <source>
        <dbReference type="Pfam" id="PF00725"/>
    </source>
</evidence>
<dbReference type="EMBL" id="FNJM01000005">
    <property type="protein sequence ID" value="SDP44498.1"/>
    <property type="molecule type" value="Genomic_DNA"/>
</dbReference>
<evidence type="ECO:0000256" key="5">
    <source>
        <dbReference type="PIRSR" id="PIRSR000105-1"/>
    </source>
</evidence>
<comment type="pathway">
    <text evidence="1">Lipid metabolism; butanoate metabolism.</text>
</comment>
<dbReference type="InterPro" id="IPR036291">
    <property type="entry name" value="NAD(P)-bd_dom_sf"/>
</dbReference>
<feature type="binding site" evidence="6">
    <location>
        <position position="272"/>
    </location>
    <ligand>
        <name>NAD(+)</name>
        <dbReference type="ChEBI" id="CHEBI:57540"/>
    </ligand>
</feature>
<dbReference type="GO" id="GO:0019605">
    <property type="term" value="P:butyrate metabolic process"/>
    <property type="evidence" value="ECO:0007669"/>
    <property type="project" value="UniProtKB-UniPathway"/>
</dbReference>
<evidence type="ECO:0000256" key="4">
    <source>
        <dbReference type="ARBA" id="ARBA00067747"/>
    </source>
</evidence>
<dbReference type="InterPro" id="IPR008927">
    <property type="entry name" value="6-PGluconate_DH-like_C_sf"/>
</dbReference>
<evidence type="ECO:0000256" key="3">
    <source>
        <dbReference type="ARBA" id="ARBA00023002"/>
    </source>
</evidence>
<dbReference type="UniPathway" id="UPA00863"/>
<keyword evidence="3" id="KW-0560">Oxidoreductase</keyword>
<feature type="binding site" evidence="6">
    <location>
        <position position="95"/>
    </location>
    <ligand>
        <name>NAD(+)</name>
        <dbReference type="ChEBI" id="CHEBI:57540"/>
    </ligand>
</feature>
<feature type="binding site" evidence="6">
    <location>
        <position position="90"/>
    </location>
    <ligand>
        <name>NAD(+)</name>
        <dbReference type="ChEBI" id="CHEBI:57540"/>
    </ligand>
</feature>
<keyword evidence="6" id="KW-0520">NAD</keyword>
<evidence type="ECO:0000256" key="6">
    <source>
        <dbReference type="PIRSR" id="PIRSR000105-2"/>
    </source>
</evidence>
<dbReference type="AlphaFoldDB" id="A0A1H0STB7"/>
<evidence type="ECO:0000256" key="2">
    <source>
        <dbReference type="ARBA" id="ARBA00009463"/>
    </source>
</evidence>
<feature type="domain" description="3-hydroxyacyl-CoA dehydrogenase C-terminal" evidence="7">
    <location>
        <begin position="184"/>
        <end position="280"/>
    </location>
</feature>
<dbReference type="OrthoDB" id="9771883at2"/>
<dbReference type="InterPro" id="IPR013328">
    <property type="entry name" value="6PGD_dom2"/>
</dbReference>
<dbReference type="InterPro" id="IPR006108">
    <property type="entry name" value="3HC_DH_C"/>
</dbReference>
<dbReference type="PANTHER" id="PTHR48075:SF5">
    <property type="entry name" value="3-HYDROXYBUTYRYL-COA DEHYDROGENASE"/>
    <property type="match status" value="1"/>
</dbReference>
<dbReference type="FunFam" id="3.40.50.720:FF:000009">
    <property type="entry name" value="Fatty oxidation complex, alpha subunit"/>
    <property type="match status" value="1"/>
</dbReference>
<dbReference type="GO" id="GO:0008691">
    <property type="term" value="F:3-hydroxybutyryl-CoA dehydrogenase activity"/>
    <property type="evidence" value="ECO:0007669"/>
    <property type="project" value="TreeGrafter"/>
</dbReference>
<dbReference type="Pfam" id="PF00725">
    <property type="entry name" value="3HCDH"/>
    <property type="match status" value="1"/>
</dbReference>
<dbReference type="STRING" id="94869.SAMN04488529_105196"/>
<dbReference type="SUPFAM" id="SSF48179">
    <property type="entry name" value="6-phosphogluconate dehydrogenase C-terminal domain-like"/>
    <property type="match status" value="1"/>
</dbReference>
<dbReference type="PIRSF" id="PIRSF000105">
    <property type="entry name" value="HCDH"/>
    <property type="match status" value="1"/>
</dbReference>
<dbReference type="InterPro" id="IPR006176">
    <property type="entry name" value="3-OHacyl-CoA_DH_NAD-bd"/>
</dbReference>
<feature type="binding site" evidence="6">
    <location>
        <position position="31"/>
    </location>
    <ligand>
        <name>NAD(+)</name>
        <dbReference type="ChEBI" id="CHEBI:57540"/>
    </ligand>
</feature>
<dbReference type="Proteomes" id="UP000198597">
    <property type="component" value="Unassembled WGS sequence"/>
</dbReference>
<accession>A0A1H0STB7</accession>
<dbReference type="Gene3D" id="3.40.50.720">
    <property type="entry name" value="NAD(P)-binding Rossmann-like Domain"/>
    <property type="match status" value="1"/>
</dbReference>
<proteinExistence type="inferred from homology"/>
<dbReference type="SUPFAM" id="SSF51735">
    <property type="entry name" value="NAD(P)-binding Rossmann-fold domains"/>
    <property type="match status" value="1"/>
</dbReference>
<feature type="site" description="Important for catalytic activity" evidence="5">
    <location>
        <position position="138"/>
    </location>
</feature>
<name>A0A1H0STB7_9CLOT</name>
<protein>
    <recommendedName>
        <fullName evidence="4">3-hydroxybutyryl-CoA dehydrogenase</fullName>
    </recommendedName>
</protein>
<feature type="binding site" evidence="6">
    <location>
        <position position="117"/>
    </location>
    <ligand>
        <name>NAD(+)</name>
        <dbReference type="ChEBI" id="CHEBI:57540"/>
    </ligand>
</feature>
<sequence>MEKIFVLGAGTMGAGIVQAFAQKGHEVIVRDIKEEFVERGIAGINKGLSRQVAKGKMTEEAKEEILSRISGTTDLNLAADCDLVVEAAVENMKIKREIFAELDLICKPETILASNTSSLSITEVASATKRADKVIGMHFFNPAPVMKLVEIIKGMATSQETFDTVKILSIAIGKEPVEVAEAPGFVVNRILIPMINEATAILAEGIASVEDIDTAMKYGANHPMGPLALGDLIGLDVCLAIMDVLYSETGDTKYRATSLLRKYVRAGWLGRKSGRGFYDYSK</sequence>
<organism evidence="9 10">
    <name type="scientific">Clostridium gasigenes</name>
    <dbReference type="NCBI Taxonomy" id="94869"/>
    <lineage>
        <taxon>Bacteria</taxon>
        <taxon>Bacillati</taxon>
        <taxon>Bacillota</taxon>
        <taxon>Clostridia</taxon>
        <taxon>Eubacteriales</taxon>
        <taxon>Clostridiaceae</taxon>
        <taxon>Clostridium</taxon>
    </lineage>
</organism>
<evidence type="ECO:0000259" key="8">
    <source>
        <dbReference type="Pfam" id="PF02737"/>
    </source>
</evidence>
<dbReference type="Gene3D" id="1.10.1040.10">
    <property type="entry name" value="N-(1-d-carboxylethyl)-l-norvaline Dehydrogenase, domain 2"/>
    <property type="match status" value="1"/>
</dbReference>
<dbReference type="GO" id="GO:0070403">
    <property type="term" value="F:NAD+ binding"/>
    <property type="evidence" value="ECO:0007669"/>
    <property type="project" value="InterPro"/>
</dbReference>
<dbReference type="InterPro" id="IPR006180">
    <property type="entry name" value="3-OHacyl-CoA_DH_CS"/>
</dbReference>
<feature type="binding site" evidence="6">
    <location>
        <begin position="8"/>
        <end position="13"/>
    </location>
    <ligand>
        <name>NAD(+)</name>
        <dbReference type="ChEBI" id="CHEBI:57540"/>
    </ligand>
</feature>
<dbReference type="NCBIfam" id="NF004474">
    <property type="entry name" value="PRK05808.1"/>
    <property type="match status" value="1"/>
</dbReference>
<dbReference type="RefSeq" id="WP_089969415.1">
    <property type="nucleotide sequence ID" value="NZ_FNJM01000005.1"/>
</dbReference>